<dbReference type="InterPro" id="IPR006597">
    <property type="entry name" value="Sel1-like"/>
</dbReference>
<reference evidence="1 2" key="1">
    <citation type="submission" date="2017-10" db="EMBL/GenBank/DDBJ databases">
        <title>Sedimentibacterium mangrovi gen. nov., sp. nov., a novel member of family Phyllobacteriacea isolated from mangrove sediment.</title>
        <authorList>
            <person name="Liao H."/>
            <person name="Tian Y."/>
        </authorList>
    </citation>
    <scope>NUCLEOTIDE SEQUENCE [LARGE SCALE GENOMIC DNA]</scope>
    <source>
        <strain evidence="1 2">X9-2-2</strain>
    </source>
</reference>
<proteinExistence type="predicted"/>
<comment type="caution">
    <text evidence="1">The sequence shown here is derived from an EMBL/GenBank/DDBJ whole genome shotgun (WGS) entry which is preliminary data.</text>
</comment>
<dbReference type="InterPro" id="IPR011990">
    <property type="entry name" value="TPR-like_helical_dom_sf"/>
</dbReference>
<accession>A0A2G1QR17</accession>
<protein>
    <submittedName>
        <fullName evidence="1">Exopolysaccharide production negative regulator</fullName>
    </submittedName>
</protein>
<dbReference type="SUPFAM" id="SSF81901">
    <property type="entry name" value="HCP-like"/>
    <property type="match status" value="1"/>
</dbReference>
<dbReference type="InterPro" id="IPR050767">
    <property type="entry name" value="Sel1_AlgK"/>
</dbReference>
<dbReference type="PANTHER" id="PTHR11102:SF160">
    <property type="entry name" value="ERAD-ASSOCIATED E3 UBIQUITIN-PROTEIN LIGASE COMPONENT HRD3"/>
    <property type="match status" value="1"/>
</dbReference>
<gene>
    <name evidence="1" type="ORF">CSC94_04765</name>
</gene>
<sequence length="280" mass="31010">MGWRCRKQQGQNVQSTVPYRSRQVSSAFLALGFILLLPVSQAAAFDPGKGQTSDDPWAAFRLGFDAYRSGDKKEAVEAYRYAADKGHAGAQWKLARMYADGDGVNRNEYEAFKIFRKIVRLGAEPGSPNESYVSDALVALAGYVRRGIPKSPVHSDPRLARDLYLQAASMFGNPEAQFEMGQMLLEGDGGRANRKQAARWFSLSARKGHYKAEAMLGDLLVQDGKMVRGLAMLTAALERAQPGDRDWIRARQEEAFGLAAESDRRTAMVLADQYLSEGYK</sequence>
<dbReference type="EMBL" id="PDVP01000002">
    <property type="protein sequence ID" value="PHP67987.1"/>
    <property type="molecule type" value="Genomic_DNA"/>
</dbReference>
<dbReference type="Gene3D" id="1.25.40.10">
    <property type="entry name" value="Tetratricopeptide repeat domain"/>
    <property type="match status" value="1"/>
</dbReference>
<dbReference type="OrthoDB" id="9796900at2"/>
<dbReference type="Proteomes" id="UP000221168">
    <property type="component" value="Unassembled WGS sequence"/>
</dbReference>
<evidence type="ECO:0000313" key="1">
    <source>
        <dbReference type="EMBL" id="PHP67987.1"/>
    </source>
</evidence>
<dbReference type="AlphaFoldDB" id="A0A2G1QR17"/>
<evidence type="ECO:0000313" key="2">
    <source>
        <dbReference type="Proteomes" id="UP000221168"/>
    </source>
</evidence>
<name>A0A2G1QR17_9HYPH</name>
<dbReference type="PANTHER" id="PTHR11102">
    <property type="entry name" value="SEL-1-LIKE PROTEIN"/>
    <property type="match status" value="1"/>
</dbReference>
<keyword evidence="2" id="KW-1185">Reference proteome</keyword>
<dbReference type="Pfam" id="PF08238">
    <property type="entry name" value="Sel1"/>
    <property type="match status" value="4"/>
</dbReference>
<organism evidence="1 2">
    <name type="scientific">Zhengella mangrovi</name>
    <dbReference type="NCBI Taxonomy" id="1982044"/>
    <lineage>
        <taxon>Bacteria</taxon>
        <taxon>Pseudomonadati</taxon>
        <taxon>Pseudomonadota</taxon>
        <taxon>Alphaproteobacteria</taxon>
        <taxon>Hyphomicrobiales</taxon>
        <taxon>Notoacmeibacteraceae</taxon>
        <taxon>Zhengella</taxon>
    </lineage>
</organism>
<dbReference type="SMART" id="SM00671">
    <property type="entry name" value="SEL1"/>
    <property type="match status" value="4"/>
</dbReference>